<evidence type="ECO:0000259" key="2">
    <source>
        <dbReference type="Pfam" id="PF19078"/>
    </source>
</evidence>
<keyword evidence="1" id="KW-1133">Transmembrane helix</keyword>
<evidence type="ECO:0000313" key="4">
    <source>
        <dbReference type="Proteomes" id="UP000836841"/>
    </source>
</evidence>
<evidence type="ECO:0000313" key="3">
    <source>
        <dbReference type="EMBL" id="CAH2049760.1"/>
    </source>
</evidence>
<sequence>MFYLNNADTVPPTAYITAATSYTNSFNVPVNISFSKPCTGGGGFRCSSTDTCNLLVYGAGQVVPTTLNIIEPGLEYSLTVSLYSSIQYGRVILVMDRNFCTDLAGNKFTRTEKSHLFVRFDRRSVFVNIRTHVPEQLIQLNGETRTVQATNNHENLKVEDLSTVSIVTISLNSSLIISRQGTAVSPVAPVTFLFDSQRPSVRLTTISSTRKRASHNSVLIKFTKPVFGFNSSYLSISGGHLYSFQEVSRSIYVVQTKAYNYTVSISIPENVTEDVAGNKNMPSNILQVRHNFVPVVSVLSTIASVSFVVTAIVAGLLTLSTASLQSIGAFSVPSSSLTSDPARNLFRIACHIQVFALSRWLAVTLPIEYCEFVRGLQWSIPYFSLPWEKRQIHPFPVSSNSTTPHSYYSEIHRPESFKNVESQAANSYVAASIYGLPLTAMEYRSFFESHNIKPEAESLMEPHNSNGWRDFERNMFWLAVIGGSLILLHVLLLLILKLRKKNTENENSYGALLFQDLKYFFLFLQYPLFVKAQQL</sequence>
<dbReference type="Proteomes" id="UP000836841">
    <property type="component" value="Unassembled WGS sequence"/>
</dbReference>
<dbReference type="PANTHER" id="PTHR34677:SF1">
    <property type="entry name" value="TRANSMEMBRANE PROTEIN"/>
    <property type="match status" value="1"/>
</dbReference>
<keyword evidence="1" id="KW-0472">Membrane</keyword>
<dbReference type="InterPro" id="IPR044048">
    <property type="entry name" value="Big_12"/>
</dbReference>
<feature type="transmembrane region" description="Helical" evidence="1">
    <location>
        <begin position="475"/>
        <end position="496"/>
    </location>
</feature>
<feature type="transmembrane region" description="Helical" evidence="1">
    <location>
        <begin position="508"/>
        <end position="529"/>
    </location>
</feature>
<keyword evidence="4" id="KW-1185">Reference proteome</keyword>
<feature type="transmembrane region" description="Helical" evidence="1">
    <location>
        <begin position="292"/>
        <end position="317"/>
    </location>
</feature>
<gene>
    <name evidence="3" type="ORF">TAV2_LOCUS8412</name>
</gene>
<organism evidence="3 4">
    <name type="scientific">Thlaspi arvense</name>
    <name type="common">Field penny-cress</name>
    <dbReference type="NCBI Taxonomy" id="13288"/>
    <lineage>
        <taxon>Eukaryota</taxon>
        <taxon>Viridiplantae</taxon>
        <taxon>Streptophyta</taxon>
        <taxon>Embryophyta</taxon>
        <taxon>Tracheophyta</taxon>
        <taxon>Spermatophyta</taxon>
        <taxon>Magnoliopsida</taxon>
        <taxon>eudicotyledons</taxon>
        <taxon>Gunneridae</taxon>
        <taxon>Pentapetalae</taxon>
        <taxon>rosids</taxon>
        <taxon>malvids</taxon>
        <taxon>Brassicales</taxon>
        <taxon>Brassicaceae</taxon>
        <taxon>Thlaspideae</taxon>
        <taxon>Thlaspi</taxon>
    </lineage>
</organism>
<dbReference type="AlphaFoldDB" id="A0AAU9RTR8"/>
<evidence type="ECO:0000256" key="1">
    <source>
        <dbReference type="SAM" id="Phobius"/>
    </source>
</evidence>
<reference evidence="3 4" key="1">
    <citation type="submission" date="2022-03" db="EMBL/GenBank/DDBJ databases">
        <authorList>
            <person name="Nunn A."/>
            <person name="Chopra R."/>
            <person name="Nunn A."/>
            <person name="Contreras Garrido A."/>
        </authorList>
    </citation>
    <scope>NUCLEOTIDE SEQUENCE [LARGE SCALE GENOMIC DNA]</scope>
</reference>
<feature type="domain" description="Bacterial Ig-like" evidence="2">
    <location>
        <begin position="195"/>
        <end position="281"/>
    </location>
</feature>
<dbReference type="EMBL" id="CAJVSB020000342">
    <property type="protein sequence ID" value="CAH2049760.1"/>
    <property type="molecule type" value="Genomic_DNA"/>
</dbReference>
<dbReference type="Pfam" id="PF19078">
    <property type="entry name" value="Big_12"/>
    <property type="match status" value="1"/>
</dbReference>
<name>A0AAU9RTR8_THLAR</name>
<proteinExistence type="predicted"/>
<protein>
    <recommendedName>
        <fullName evidence="2">Bacterial Ig-like domain-containing protein</fullName>
    </recommendedName>
</protein>
<keyword evidence="1" id="KW-0812">Transmembrane</keyword>
<accession>A0AAU9RTR8</accession>
<dbReference type="PANTHER" id="PTHR34677">
    <property type="match status" value="1"/>
</dbReference>
<comment type="caution">
    <text evidence="3">The sequence shown here is derived from an EMBL/GenBank/DDBJ whole genome shotgun (WGS) entry which is preliminary data.</text>
</comment>